<feature type="transmembrane region" description="Helical" evidence="2">
    <location>
        <begin position="42"/>
        <end position="62"/>
    </location>
</feature>
<dbReference type="Proteomes" id="UP000479710">
    <property type="component" value="Unassembled WGS sequence"/>
</dbReference>
<keyword evidence="2" id="KW-0472">Membrane</keyword>
<dbReference type="PANTHER" id="PTHR32021:SF19">
    <property type="entry name" value="CASP-LIKE PROTEIN 5A2"/>
    <property type="match status" value="1"/>
</dbReference>
<organism evidence="3 4">
    <name type="scientific">Oryza meyeriana var. granulata</name>
    <dbReference type="NCBI Taxonomy" id="110450"/>
    <lineage>
        <taxon>Eukaryota</taxon>
        <taxon>Viridiplantae</taxon>
        <taxon>Streptophyta</taxon>
        <taxon>Embryophyta</taxon>
        <taxon>Tracheophyta</taxon>
        <taxon>Spermatophyta</taxon>
        <taxon>Magnoliopsida</taxon>
        <taxon>Liliopsida</taxon>
        <taxon>Poales</taxon>
        <taxon>Poaceae</taxon>
        <taxon>BOP clade</taxon>
        <taxon>Oryzoideae</taxon>
        <taxon>Oryzeae</taxon>
        <taxon>Oryzinae</taxon>
        <taxon>Oryza</taxon>
        <taxon>Oryza meyeriana</taxon>
    </lineage>
</organism>
<comment type="subunit">
    <text evidence="1">Homodimer and heterodimers.</text>
</comment>
<proteinExistence type="predicted"/>
<protein>
    <recommendedName>
        <fullName evidence="5">CASP-like protein</fullName>
    </recommendedName>
</protein>
<feature type="transmembrane region" description="Helical" evidence="2">
    <location>
        <begin position="12"/>
        <end position="30"/>
    </location>
</feature>
<reference evidence="3 4" key="1">
    <citation type="submission" date="2019-11" db="EMBL/GenBank/DDBJ databases">
        <title>Whole genome sequence of Oryza granulata.</title>
        <authorList>
            <person name="Li W."/>
        </authorList>
    </citation>
    <scope>NUCLEOTIDE SEQUENCE [LARGE SCALE GENOMIC DNA]</scope>
    <source>
        <strain evidence="4">cv. Menghai</strain>
        <tissue evidence="3">Leaf</tissue>
    </source>
</reference>
<gene>
    <name evidence="3" type="ORF">E2562_032193</name>
</gene>
<dbReference type="GO" id="GO:0016020">
    <property type="term" value="C:membrane"/>
    <property type="evidence" value="ECO:0007669"/>
    <property type="project" value="TreeGrafter"/>
</dbReference>
<dbReference type="PANTHER" id="PTHR32021">
    <property type="entry name" value="CASP-LIKE PROTEIN 5B3"/>
    <property type="match status" value="1"/>
</dbReference>
<name>A0A6G1F0E9_9ORYZ</name>
<dbReference type="InterPro" id="IPR045009">
    <property type="entry name" value="CASPL-5"/>
</dbReference>
<accession>A0A6G1F0E9</accession>
<keyword evidence="4" id="KW-1185">Reference proteome</keyword>
<keyword evidence="2" id="KW-1133">Transmembrane helix</keyword>
<evidence type="ECO:0000313" key="3">
    <source>
        <dbReference type="EMBL" id="KAF0930353.1"/>
    </source>
</evidence>
<dbReference type="EMBL" id="SPHZ02000002">
    <property type="protein sequence ID" value="KAF0930353.1"/>
    <property type="molecule type" value="Genomic_DNA"/>
</dbReference>
<evidence type="ECO:0008006" key="5">
    <source>
        <dbReference type="Google" id="ProtNLM"/>
    </source>
</evidence>
<evidence type="ECO:0000256" key="1">
    <source>
        <dbReference type="ARBA" id="ARBA00011489"/>
    </source>
</evidence>
<evidence type="ECO:0000313" key="4">
    <source>
        <dbReference type="Proteomes" id="UP000479710"/>
    </source>
</evidence>
<keyword evidence="2" id="KW-0812">Transmembrane</keyword>
<comment type="caution">
    <text evidence="3">The sequence shown here is derived from an EMBL/GenBank/DDBJ whole genome shotgun (WGS) entry which is preliminary data.</text>
</comment>
<dbReference type="AlphaFoldDB" id="A0A6G1F0E9"/>
<evidence type="ECO:0000256" key="2">
    <source>
        <dbReference type="SAM" id="Phobius"/>
    </source>
</evidence>
<sequence>MKDPPGAPGTPGGLGLRLVQAFFSAAALAVMASTDDFPSVSAFWFVAEFSWIPSPLLLVFLLSPTKSCLLGLDTLKLVW</sequence>